<dbReference type="GO" id="GO:0003677">
    <property type="term" value="F:DNA binding"/>
    <property type="evidence" value="ECO:0007669"/>
    <property type="project" value="UniProtKB-KW"/>
</dbReference>
<protein>
    <recommendedName>
        <fullName evidence="2">site-specific DNA-methyltransferase (cytosine-N(4)-specific)</fullName>
        <ecNumber evidence="2">2.1.1.113</ecNumber>
    </recommendedName>
</protein>
<accession>A0A345KSJ6</accession>
<dbReference type="EC" id="2.1.1.113" evidence="2"/>
<dbReference type="PRINTS" id="PR00508">
    <property type="entry name" value="S21N4MTFRASE"/>
</dbReference>
<dbReference type="GO" id="GO:0008170">
    <property type="term" value="F:N-methyltransferase activity"/>
    <property type="evidence" value="ECO:0007669"/>
    <property type="project" value="InterPro"/>
</dbReference>
<dbReference type="GO" id="GO:0015667">
    <property type="term" value="F:site-specific DNA-methyltransferase (cytosine-N4-specific) activity"/>
    <property type="evidence" value="ECO:0007669"/>
    <property type="project" value="UniProtKB-EC"/>
</dbReference>
<dbReference type="Proteomes" id="UP000257385">
    <property type="component" value="Segment"/>
</dbReference>
<sequence>MTPYYADDSATLYLGDALKIGRQLESGSVDCIVTSPPYFGLRDYGHSGQYGLEASPTEYAETLCALFAELRRVLADDGTLWLNLGDSYASDPGNGRGSGSTLLGRKHDHAGAAAPTSNRRKPGVALPRKNLLGIPWRVAFALQDDGWILRNEVIWAKPNGMPESTTDRLSKRHEHVFMFAKSARYWFDLDAVREQYDGDRDLSRRVRSGSVNKENSVAVPWNSDRGRNPGDVWTIPTQPFPGAHFAVMPTVLAERCIRAGCKPHGVVLDPFSGSGTTGLAAARHGRRYVGIDLKREYLDLSIRTRLAQPSLDFAGDGS</sequence>
<evidence type="ECO:0000313" key="12">
    <source>
        <dbReference type="Proteomes" id="UP000257385"/>
    </source>
</evidence>
<feature type="domain" description="DNA methylase N-4/N-6" evidence="10">
    <location>
        <begin position="29"/>
        <end position="301"/>
    </location>
</feature>
<dbReference type="InterPro" id="IPR002941">
    <property type="entry name" value="DNA_methylase_N4/N6"/>
</dbReference>
<dbReference type="PANTHER" id="PTHR13370:SF3">
    <property type="entry name" value="TRNA (GUANINE(10)-N2)-METHYLTRANSFERASE HOMOLOG"/>
    <property type="match status" value="1"/>
</dbReference>
<dbReference type="Gene3D" id="3.40.50.150">
    <property type="entry name" value="Vaccinia Virus protein VP39"/>
    <property type="match status" value="1"/>
</dbReference>
<evidence type="ECO:0000256" key="2">
    <source>
        <dbReference type="ARBA" id="ARBA00012185"/>
    </source>
</evidence>
<feature type="region of interest" description="Disordered" evidence="9">
    <location>
        <begin position="92"/>
        <end position="124"/>
    </location>
</feature>
<comment type="catalytic activity">
    <reaction evidence="8">
        <text>a 2'-deoxycytidine in DNA + S-adenosyl-L-methionine = an N(4)-methyl-2'-deoxycytidine in DNA + S-adenosyl-L-homocysteine + H(+)</text>
        <dbReference type="Rhea" id="RHEA:16857"/>
        <dbReference type="Rhea" id="RHEA-COMP:11369"/>
        <dbReference type="Rhea" id="RHEA-COMP:13674"/>
        <dbReference type="ChEBI" id="CHEBI:15378"/>
        <dbReference type="ChEBI" id="CHEBI:57856"/>
        <dbReference type="ChEBI" id="CHEBI:59789"/>
        <dbReference type="ChEBI" id="CHEBI:85452"/>
        <dbReference type="ChEBI" id="CHEBI:137933"/>
        <dbReference type="EC" id="2.1.1.113"/>
    </reaction>
</comment>
<evidence type="ECO:0000256" key="5">
    <source>
        <dbReference type="ARBA" id="ARBA00022691"/>
    </source>
</evidence>
<proteinExistence type="inferred from homology"/>
<evidence type="ECO:0000313" key="11">
    <source>
        <dbReference type="EMBL" id="AXH45998.1"/>
    </source>
</evidence>
<evidence type="ECO:0000259" key="10">
    <source>
        <dbReference type="Pfam" id="PF01555"/>
    </source>
</evidence>
<keyword evidence="6" id="KW-0680">Restriction system</keyword>
<keyword evidence="3 11" id="KW-0489">Methyltransferase</keyword>
<dbReference type="InterPro" id="IPR001091">
    <property type="entry name" value="RM_Methyltransferase"/>
</dbReference>
<dbReference type="GO" id="GO:0032259">
    <property type="term" value="P:methylation"/>
    <property type="evidence" value="ECO:0007669"/>
    <property type="project" value="UniProtKB-KW"/>
</dbReference>
<dbReference type="PROSITE" id="PS00093">
    <property type="entry name" value="N4_MTASE"/>
    <property type="match status" value="1"/>
</dbReference>
<evidence type="ECO:0000256" key="3">
    <source>
        <dbReference type="ARBA" id="ARBA00022603"/>
    </source>
</evidence>
<dbReference type="EMBL" id="MH479917">
    <property type="protein sequence ID" value="AXH45998.1"/>
    <property type="molecule type" value="Genomic_DNA"/>
</dbReference>
<organism evidence="11 12">
    <name type="scientific">Gordonia phage KimmyK</name>
    <dbReference type="NCBI Taxonomy" id="2250394"/>
    <lineage>
        <taxon>Viruses</taxon>
        <taxon>Duplodnaviria</taxon>
        <taxon>Heunggongvirae</taxon>
        <taxon>Uroviricota</taxon>
        <taxon>Caudoviricetes</taxon>
        <taxon>Stackebrandtviridae</taxon>
        <taxon>Frickvirinae</taxon>
        <taxon>Wizardvirus</taxon>
        <taxon>Wizardvirus kimmyK</taxon>
    </lineage>
</organism>
<evidence type="ECO:0000256" key="7">
    <source>
        <dbReference type="ARBA" id="ARBA00023125"/>
    </source>
</evidence>
<dbReference type="SUPFAM" id="SSF53335">
    <property type="entry name" value="S-adenosyl-L-methionine-dependent methyltransferases"/>
    <property type="match status" value="1"/>
</dbReference>
<name>A0A345KSJ6_9CAUD</name>
<evidence type="ECO:0000256" key="8">
    <source>
        <dbReference type="ARBA" id="ARBA00049120"/>
    </source>
</evidence>
<dbReference type="InterPro" id="IPR029063">
    <property type="entry name" value="SAM-dependent_MTases_sf"/>
</dbReference>
<dbReference type="GO" id="GO:0009307">
    <property type="term" value="P:DNA restriction-modification system"/>
    <property type="evidence" value="ECO:0007669"/>
    <property type="project" value="UniProtKB-KW"/>
</dbReference>
<evidence type="ECO:0000256" key="6">
    <source>
        <dbReference type="ARBA" id="ARBA00022747"/>
    </source>
</evidence>
<dbReference type="Pfam" id="PF01555">
    <property type="entry name" value="N6_N4_Mtase"/>
    <property type="match status" value="1"/>
</dbReference>
<keyword evidence="7" id="KW-0238">DNA-binding</keyword>
<keyword evidence="12" id="KW-1185">Reference proteome</keyword>
<gene>
    <name evidence="11" type="primary">60</name>
    <name evidence="11" type="ORF">SEA_KIMMYK_60</name>
</gene>
<reference evidence="11 12" key="1">
    <citation type="submission" date="2018-06" db="EMBL/GenBank/DDBJ databases">
        <authorList>
            <person name="Butela K.A."/>
            <person name="Beechy J.R."/>
            <person name="Bowers R.A."/>
            <person name="Brown K."/>
            <person name="Burden T.M.M."/>
            <person name="Constantin J.B."/>
            <person name="Cosey L.N."/>
            <person name="DeFalco A.N."/>
            <person name="Evans J.M."/>
            <person name="Farian V.D."/>
            <person name="Ference A.R."/>
            <person name="Fusco T.M."/>
            <person name="Harris K.R."/>
            <person name="Harris S.M."/>
            <person name="Heitzenrater A.R."/>
            <person name="Hirak C.P."/>
            <person name="Hudson E."/>
            <person name="Huffine U.N."/>
            <person name="Jablonski G.C."/>
            <person name="Johnson D.L.K."/>
            <person name="Johnston A.N."/>
            <person name="Jones D.E."/>
            <person name="Kuniega E.A."/>
            <person name="Laird M.S."/>
            <person name="Lamberson P.E."/>
            <person name="Lucas H.E."/>
            <person name="Lukacs M.K."/>
            <person name="Meyer R.A."/>
            <person name="Moffat K.N."/>
            <person name="Moore T.C."/>
            <person name="Moran Z.C."/>
            <person name="Musser B.A."/>
            <person name="Nestor M.J."/>
            <person name="Offman C.M."/>
            <person name="Opalka N.M."/>
            <person name="Pickford V."/>
            <person name="Poll E.K."/>
            <person name="Reinhart L.R."/>
            <person name="Rucker C."/>
            <person name="Semekoski S.T."/>
            <person name="Shaffer K."/>
            <person name="Skatell A.C."/>
            <person name="Sloan M."/>
            <person name="Susi N.R."/>
            <person name="Woitkowiak H.C."/>
            <person name="Harvey A."/>
            <person name="Garlena R.A."/>
            <person name="Russell D.A."/>
            <person name="Pope W.H."/>
            <person name="Jacobs-Sera D."/>
            <person name="Hendrix R.W."/>
            <person name="Hatfull G.F."/>
        </authorList>
    </citation>
    <scope>NUCLEOTIDE SEQUENCE [LARGE SCALE GENOMIC DNA]</scope>
</reference>
<dbReference type="PANTHER" id="PTHR13370">
    <property type="entry name" value="RNA METHYLASE-RELATED"/>
    <property type="match status" value="1"/>
</dbReference>
<dbReference type="KEGG" id="vg:65114417"/>
<dbReference type="GeneID" id="65114417"/>
<keyword evidence="5" id="KW-0949">S-adenosyl-L-methionine</keyword>
<comment type="similarity">
    <text evidence="1">Belongs to the N(4)/N(6)-methyltransferase family. N(4) subfamily.</text>
</comment>
<dbReference type="InterPro" id="IPR017985">
    <property type="entry name" value="MeTrfase_CN4_CS"/>
</dbReference>
<evidence type="ECO:0000256" key="1">
    <source>
        <dbReference type="ARBA" id="ARBA00010203"/>
    </source>
</evidence>
<evidence type="ECO:0000256" key="4">
    <source>
        <dbReference type="ARBA" id="ARBA00022679"/>
    </source>
</evidence>
<keyword evidence="4" id="KW-0808">Transferase</keyword>
<evidence type="ECO:0000256" key="9">
    <source>
        <dbReference type="SAM" id="MobiDB-lite"/>
    </source>
</evidence>
<dbReference type="RefSeq" id="YP_010096760.1">
    <property type="nucleotide sequence ID" value="NC_055752.1"/>
</dbReference>